<keyword evidence="1" id="KW-1133">Transmembrane helix</keyword>
<reference evidence="3" key="1">
    <citation type="journal article" date="2019" name="Int. J. Syst. Evol. Microbiol.">
        <title>The Global Catalogue of Microorganisms (GCM) 10K type strain sequencing project: providing services to taxonomists for standard genome sequencing and annotation.</title>
        <authorList>
            <consortium name="The Broad Institute Genomics Platform"/>
            <consortium name="The Broad Institute Genome Sequencing Center for Infectious Disease"/>
            <person name="Wu L."/>
            <person name="Ma J."/>
        </authorList>
    </citation>
    <scope>NUCLEOTIDE SEQUENCE [LARGE SCALE GENOMIC DNA]</scope>
    <source>
        <strain evidence="3">CECT 8064</strain>
    </source>
</reference>
<organism evidence="2 3">
    <name type="scientific">Streptomyces ehimensis</name>
    <dbReference type="NCBI Taxonomy" id="68195"/>
    <lineage>
        <taxon>Bacteria</taxon>
        <taxon>Bacillati</taxon>
        <taxon>Actinomycetota</taxon>
        <taxon>Actinomycetes</taxon>
        <taxon>Kitasatosporales</taxon>
        <taxon>Streptomycetaceae</taxon>
        <taxon>Streptomyces</taxon>
    </lineage>
</organism>
<comment type="caution">
    <text evidence="2">The sequence shown here is derived from an EMBL/GenBank/DDBJ whole genome shotgun (WGS) entry which is preliminary data.</text>
</comment>
<name>A0ABV9BEK4_9ACTN</name>
<keyword evidence="3" id="KW-1185">Reference proteome</keyword>
<proteinExistence type="predicted"/>
<evidence type="ECO:0000313" key="3">
    <source>
        <dbReference type="Proteomes" id="UP001595990"/>
    </source>
</evidence>
<keyword evidence="1" id="KW-0812">Transmembrane</keyword>
<dbReference type="Proteomes" id="UP001595990">
    <property type="component" value="Unassembled WGS sequence"/>
</dbReference>
<protein>
    <submittedName>
        <fullName evidence="2">Uncharacterized protein</fullName>
    </submittedName>
</protein>
<evidence type="ECO:0000256" key="1">
    <source>
        <dbReference type="SAM" id="Phobius"/>
    </source>
</evidence>
<feature type="transmembrane region" description="Helical" evidence="1">
    <location>
        <begin position="56"/>
        <end position="79"/>
    </location>
</feature>
<gene>
    <name evidence="2" type="ORF">ACFPEN_05795</name>
</gene>
<keyword evidence="1" id="KW-0472">Membrane</keyword>
<accession>A0ABV9BEK4</accession>
<sequence>MTEDQNAGLRLAGPGAVITVLTPMLSFGATVILLAAGYVAKVLGVSELPNTLIRTGWYFGALTAAALAIGFVTLLIVAIRNREVRAAAVPDRRRSRPQPQSGIRMASFASLIAGRRRPHLREEWAAILAGDPENGLPLSKHRALAYAAGFVWAALRLRARDVTAPFWIPVDWVLATEKRTNAFIATVVGVQAVLVVGHDGVAALVTDIWKPCGTLGSALYVFTRWLRRVRGIELAASRNGTPDS</sequence>
<evidence type="ECO:0000313" key="2">
    <source>
        <dbReference type="EMBL" id="MFC4512443.1"/>
    </source>
</evidence>
<dbReference type="RefSeq" id="WP_358214070.1">
    <property type="nucleotide sequence ID" value="NZ_JBHSFS010000002.1"/>
</dbReference>
<dbReference type="EMBL" id="JBHSFS010000002">
    <property type="protein sequence ID" value="MFC4512443.1"/>
    <property type="molecule type" value="Genomic_DNA"/>
</dbReference>
<feature type="transmembrane region" description="Helical" evidence="1">
    <location>
        <begin position="12"/>
        <end position="36"/>
    </location>
</feature>